<dbReference type="EMBL" id="MIPT01000001">
    <property type="protein sequence ID" value="OHT18900.1"/>
    <property type="molecule type" value="Genomic_DNA"/>
</dbReference>
<dbReference type="RefSeq" id="WP_015459447.1">
    <property type="nucleotide sequence ID" value="NZ_MIPT01000001.1"/>
</dbReference>
<evidence type="ECO:0000256" key="1">
    <source>
        <dbReference type="ARBA" id="ARBA00005495"/>
    </source>
</evidence>
<dbReference type="Pfam" id="PF04828">
    <property type="entry name" value="GFA"/>
    <property type="match status" value="1"/>
</dbReference>
<protein>
    <submittedName>
        <fullName evidence="5">Glutathione-dependent formaldehyde-activating enzyme</fullName>
    </submittedName>
</protein>
<comment type="caution">
    <text evidence="5">The sequence shown here is derived from an EMBL/GenBank/DDBJ whole genome shotgun (WGS) entry which is preliminary data.</text>
</comment>
<dbReference type="AlphaFoldDB" id="A0A1S1HEH7"/>
<evidence type="ECO:0000256" key="3">
    <source>
        <dbReference type="ARBA" id="ARBA00022833"/>
    </source>
</evidence>
<evidence type="ECO:0000259" key="4">
    <source>
        <dbReference type="PROSITE" id="PS51891"/>
    </source>
</evidence>
<keyword evidence="2" id="KW-0479">Metal-binding</keyword>
<evidence type="ECO:0000256" key="2">
    <source>
        <dbReference type="ARBA" id="ARBA00022723"/>
    </source>
</evidence>
<dbReference type="InterPro" id="IPR052355">
    <property type="entry name" value="CENP-V-like"/>
</dbReference>
<dbReference type="PANTHER" id="PTHR28620">
    <property type="entry name" value="CENTROMERE PROTEIN V"/>
    <property type="match status" value="1"/>
</dbReference>
<proteinExistence type="inferred from homology"/>
<dbReference type="GO" id="GO:0046872">
    <property type="term" value="F:metal ion binding"/>
    <property type="evidence" value="ECO:0007669"/>
    <property type="project" value="UniProtKB-KW"/>
</dbReference>
<dbReference type="PANTHER" id="PTHR28620:SF1">
    <property type="entry name" value="CENP-V_GFA DOMAIN-CONTAINING PROTEIN"/>
    <property type="match status" value="1"/>
</dbReference>
<dbReference type="PROSITE" id="PS51891">
    <property type="entry name" value="CENP_V_GFA"/>
    <property type="match status" value="1"/>
</dbReference>
<dbReference type="GO" id="GO:0016846">
    <property type="term" value="F:carbon-sulfur lyase activity"/>
    <property type="evidence" value="ECO:0007669"/>
    <property type="project" value="InterPro"/>
</dbReference>
<keyword evidence="6" id="KW-1185">Reference proteome</keyword>
<feature type="domain" description="CENP-V/GFA" evidence="4">
    <location>
        <begin position="2"/>
        <end position="111"/>
    </location>
</feature>
<dbReference type="OrthoDB" id="9805575at2"/>
<evidence type="ECO:0000313" key="5">
    <source>
        <dbReference type="EMBL" id="OHT18900.1"/>
    </source>
</evidence>
<keyword evidence="3" id="KW-0862">Zinc</keyword>
<reference evidence="5 6" key="1">
    <citation type="submission" date="2016-09" db="EMBL/GenBank/DDBJ databases">
        <title>Metabolic pathway, cell adaptation mechanisms and a novel monoxygenase revealed through proteogenomic-transcription analysis of a Sphingomonas haloaromaticamans strain degrading the fungicide ortho-phenylphenol.</title>
        <authorList>
            <person name="Perruchon C."/>
            <person name="Papadopoulou E.S."/>
            <person name="Rousidou C."/>
            <person name="Vasileiadis S."/>
            <person name="Tanou G."/>
            <person name="Amoutzias G."/>
            <person name="Molassiotis A."/>
            <person name="Karpouzas D.G."/>
        </authorList>
    </citation>
    <scope>NUCLEOTIDE SEQUENCE [LARGE SCALE GENOMIC DNA]</scope>
    <source>
        <strain evidence="5 6">P3</strain>
    </source>
</reference>
<evidence type="ECO:0000313" key="6">
    <source>
        <dbReference type="Proteomes" id="UP000179467"/>
    </source>
</evidence>
<comment type="similarity">
    <text evidence="1">Belongs to the Gfa family.</text>
</comment>
<sequence>MLHGSCHCGAVTFTVEADPPEQAVACNCSHCRRKGFLLAFYGADRFRLEQGEEALGSYLFNRHAITHRFCTTCGCQPFAEGTAPDGSATRAVNLRCVEEVDPDAIAVQHFDGAKL</sequence>
<gene>
    <name evidence="5" type="ORF">BHE75_00880</name>
</gene>
<dbReference type="Gene3D" id="2.170.150.70">
    <property type="match status" value="1"/>
</dbReference>
<name>A0A1S1HEH7_9SPHN</name>
<organism evidence="5 6">
    <name type="scientific">Edaphosphingomonas haloaromaticamans</name>
    <dbReference type="NCBI Taxonomy" id="653954"/>
    <lineage>
        <taxon>Bacteria</taxon>
        <taxon>Pseudomonadati</taxon>
        <taxon>Pseudomonadota</taxon>
        <taxon>Alphaproteobacteria</taxon>
        <taxon>Sphingomonadales</taxon>
        <taxon>Rhizorhabdaceae</taxon>
        <taxon>Edaphosphingomonas</taxon>
    </lineage>
</organism>
<dbReference type="InterPro" id="IPR011057">
    <property type="entry name" value="Mss4-like_sf"/>
</dbReference>
<dbReference type="Proteomes" id="UP000179467">
    <property type="component" value="Unassembled WGS sequence"/>
</dbReference>
<dbReference type="InterPro" id="IPR006913">
    <property type="entry name" value="CENP-V/GFA"/>
</dbReference>
<dbReference type="SUPFAM" id="SSF51316">
    <property type="entry name" value="Mss4-like"/>
    <property type="match status" value="1"/>
</dbReference>
<accession>A0A1S1HEH7</accession>